<dbReference type="EMBL" id="OZ034819">
    <property type="protein sequence ID" value="CAL1398438.1"/>
    <property type="molecule type" value="Genomic_DNA"/>
</dbReference>
<evidence type="ECO:0000313" key="2">
    <source>
        <dbReference type="Proteomes" id="UP001497516"/>
    </source>
</evidence>
<sequence length="140" mass="15416">MINNLCNVDKGVDFGLVCWHLWKQRNKECMDMKGYSEVSLSCKIEAWFRILKNAQQNVARCLNSGTCMRMAIDLAWEPPLEGCVQIQKNGYVLSPSWEASGGGLIRDNLGRCLAAFVCNLGKCSITAAELKGAVEGLKAV</sequence>
<evidence type="ECO:0000313" key="1">
    <source>
        <dbReference type="EMBL" id="CAL1398438.1"/>
    </source>
</evidence>
<protein>
    <recommendedName>
        <fullName evidence="3">RNase H type-1 domain-containing protein</fullName>
    </recommendedName>
</protein>
<proteinExistence type="predicted"/>
<name>A0AAV2FLA2_9ROSI</name>
<organism evidence="1 2">
    <name type="scientific">Linum trigynum</name>
    <dbReference type="NCBI Taxonomy" id="586398"/>
    <lineage>
        <taxon>Eukaryota</taxon>
        <taxon>Viridiplantae</taxon>
        <taxon>Streptophyta</taxon>
        <taxon>Embryophyta</taxon>
        <taxon>Tracheophyta</taxon>
        <taxon>Spermatophyta</taxon>
        <taxon>Magnoliopsida</taxon>
        <taxon>eudicotyledons</taxon>
        <taxon>Gunneridae</taxon>
        <taxon>Pentapetalae</taxon>
        <taxon>rosids</taxon>
        <taxon>fabids</taxon>
        <taxon>Malpighiales</taxon>
        <taxon>Linaceae</taxon>
        <taxon>Linum</taxon>
    </lineage>
</organism>
<evidence type="ECO:0008006" key="3">
    <source>
        <dbReference type="Google" id="ProtNLM"/>
    </source>
</evidence>
<accession>A0AAV2FLA2</accession>
<gene>
    <name evidence="1" type="ORF">LTRI10_LOCUS38671</name>
</gene>
<dbReference type="AlphaFoldDB" id="A0AAV2FLA2"/>
<keyword evidence="2" id="KW-1185">Reference proteome</keyword>
<reference evidence="1 2" key="1">
    <citation type="submission" date="2024-04" db="EMBL/GenBank/DDBJ databases">
        <authorList>
            <person name="Fracassetti M."/>
        </authorList>
    </citation>
    <scope>NUCLEOTIDE SEQUENCE [LARGE SCALE GENOMIC DNA]</scope>
</reference>
<dbReference type="Proteomes" id="UP001497516">
    <property type="component" value="Chromosome 6"/>
</dbReference>